<dbReference type="InterPro" id="IPR045886">
    <property type="entry name" value="ThiF/MoeB/HesA"/>
</dbReference>
<feature type="domain" description="THIF-type NAD/FAD binding fold" evidence="1">
    <location>
        <begin position="5"/>
        <end position="79"/>
    </location>
</feature>
<dbReference type="GO" id="GO:0006511">
    <property type="term" value="P:ubiquitin-dependent protein catabolic process"/>
    <property type="evidence" value="ECO:0007669"/>
    <property type="project" value="TreeGrafter"/>
</dbReference>
<reference evidence="2" key="1">
    <citation type="submission" date="2018-11" db="EMBL/GenBank/DDBJ databases">
        <authorList>
            <consortium name="Pathogen Informatics"/>
        </authorList>
    </citation>
    <scope>NUCLEOTIDE SEQUENCE</scope>
</reference>
<protein>
    <recommendedName>
        <fullName evidence="1">THIF-type NAD/FAD binding fold domain-containing protein</fullName>
    </recommendedName>
</protein>
<evidence type="ECO:0000313" key="2">
    <source>
        <dbReference type="EMBL" id="VEL39318.1"/>
    </source>
</evidence>
<dbReference type="PANTHER" id="PTHR10953:SF186">
    <property type="entry name" value="UBIQUITIN-LIKE MODIFIER-ACTIVATING ENZYME 6"/>
    <property type="match status" value="1"/>
</dbReference>
<dbReference type="Proteomes" id="UP000784294">
    <property type="component" value="Unassembled WGS sequence"/>
</dbReference>
<organism evidence="2 3">
    <name type="scientific">Protopolystoma xenopodis</name>
    <dbReference type="NCBI Taxonomy" id="117903"/>
    <lineage>
        <taxon>Eukaryota</taxon>
        <taxon>Metazoa</taxon>
        <taxon>Spiralia</taxon>
        <taxon>Lophotrochozoa</taxon>
        <taxon>Platyhelminthes</taxon>
        <taxon>Monogenea</taxon>
        <taxon>Polyopisthocotylea</taxon>
        <taxon>Polystomatidea</taxon>
        <taxon>Polystomatidae</taxon>
        <taxon>Protopolystoma</taxon>
    </lineage>
</organism>
<dbReference type="GO" id="GO:0006974">
    <property type="term" value="P:DNA damage response"/>
    <property type="evidence" value="ECO:0007669"/>
    <property type="project" value="TreeGrafter"/>
</dbReference>
<keyword evidence="3" id="KW-1185">Reference proteome</keyword>
<dbReference type="Gene3D" id="3.40.50.720">
    <property type="entry name" value="NAD(P)-binding Rossmann-like Domain"/>
    <property type="match status" value="1"/>
</dbReference>
<evidence type="ECO:0000259" key="1">
    <source>
        <dbReference type="Pfam" id="PF00899"/>
    </source>
</evidence>
<dbReference type="InterPro" id="IPR000594">
    <property type="entry name" value="ThiF_NAD_FAD-bd"/>
</dbReference>
<dbReference type="Pfam" id="PF00899">
    <property type="entry name" value="ThiF"/>
    <property type="match status" value="1"/>
</dbReference>
<name>A0A448XL88_9PLAT</name>
<comment type="caution">
    <text evidence="2">The sequence shown here is derived from an EMBL/GenBank/DDBJ whole genome shotgun (WGS) entry which is preliminary data.</text>
</comment>
<dbReference type="GO" id="GO:0005634">
    <property type="term" value="C:nucleus"/>
    <property type="evidence" value="ECO:0007669"/>
    <property type="project" value="TreeGrafter"/>
</dbReference>
<dbReference type="GO" id="GO:0004839">
    <property type="term" value="F:ubiquitin activating enzyme activity"/>
    <property type="evidence" value="ECO:0007669"/>
    <property type="project" value="TreeGrafter"/>
</dbReference>
<dbReference type="AlphaFoldDB" id="A0A448XL88"/>
<dbReference type="SUPFAM" id="SSF69572">
    <property type="entry name" value="Activating enzymes of the ubiquitin-like proteins"/>
    <property type="match status" value="1"/>
</dbReference>
<dbReference type="EMBL" id="CAAALY010260823">
    <property type="protein sequence ID" value="VEL39318.1"/>
    <property type="molecule type" value="Genomic_DNA"/>
</dbReference>
<dbReference type="PANTHER" id="PTHR10953">
    <property type="entry name" value="UBIQUITIN-ACTIVATING ENZYME E1"/>
    <property type="match status" value="1"/>
</dbReference>
<sequence length="101" mass="10823">MSPGLVLAALDNVPARRYLDSRCVANRLVMLESGTLASKGHVQVVLPGLSESYGSQTDDGATGGDLIEEAANAIPYCTLKSFPANVSHCIEWAREKVSYRL</sequence>
<dbReference type="GO" id="GO:0005737">
    <property type="term" value="C:cytoplasm"/>
    <property type="evidence" value="ECO:0007669"/>
    <property type="project" value="TreeGrafter"/>
</dbReference>
<gene>
    <name evidence="2" type="ORF">PXEA_LOCUS32758</name>
</gene>
<dbReference type="InterPro" id="IPR035985">
    <property type="entry name" value="Ubiquitin-activating_enz"/>
</dbReference>
<dbReference type="OrthoDB" id="10252231at2759"/>
<evidence type="ECO:0000313" key="3">
    <source>
        <dbReference type="Proteomes" id="UP000784294"/>
    </source>
</evidence>
<accession>A0A448XL88</accession>
<proteinExistence type="predicted"/>